<feature type="transmembrane region" description="Helical" evidence="1">
    <location>
        <begin position="479"/>
        <end position="504"/>
    </location>
</feature>
<gene>
    <name evidence="3" type="ordered locus">CNE_1c28370</name>
</gene>
<dbReference type="HOGENOM" id="CLU_304363_0_0_4"/>
<evidence type="ECO:0000256" key="1">
    <source>
        <dbReference type="SAM" id="Phobius"/>
    </source>
</evidence>
<dbReference type="GeneID" id="34309479"/>
<reference evidence="3 4" key="1">
    <citation type="journal article" date="2011" name="J. Bacteriol.">
        <title>Complete genome sequence of the type strain Cupriavidus necator N-1.</title>
        <authorList>
            <person name="Poehlein A."/>
            <person name="Kusian B."/>
            <person name="Friedrich B."/>
            <person name="Daniel R."/>
            <person name="Bowien B."/>
        </authorList>
    </citation>
    <scope>NUCLEOTIDE SEQUENCE [LARGE SCALE GENOMIC DNA]</scope>
    <source>
        <strain evidence="4">ATCC 43291 / DSM 13513 / CCUG 52238 / LMG 8453 / N-1</strain>
    </source>
</reference>
<feature type="chain" id="PRO_5003398352" evidence="2">
    <location>
        <begin position="29"/>
        <end position="976"/>
    </location>
</feature>
<feature type="transmembrane region" description="Helical" evidence="1">
    <location>
        <begin position="567"/>
        <end position="586"/>
    </location>
</feature>
<evidence type="ECO:0000313" key="4">
    <source>
        <dbReference type="Proteomes" id="UP000006798"/>
    </source>
</evidence>
<evidence type="ECO:0000256" key="2">
    <source>
        <dbReference type="SAM" id="SignalP"/>
    </source>
</evidence>
<feature type="transmembrane region" description="Helical" evidence="1">
    <location>
        <begin position="221"/>
        <end position="239"/>
    </location>
</feature>
<feature type="transmembrane region" description="Helical" evidence="1">
    <location>
        <begin position="623"/>
        <end position="643"/>
    </location>
</feature>
<feature type="transmembrane region" description="Helical" evidence="1">
    <location>
        <begin position="92"/>
        <end position="115"/>
    </location>
</feature>
<dbReference type="RefSeq" id="WP_013957724.1">
    <property type="nucleotide sequence ID" value="NC_015726.1"/>
</dbReference>
<feature type="transmembrane region" description="Helical" evidence="1">
    <location>
        <begin position="534"/>
        <end position="555"/>
    </location>
</feature>
<feature type="transmembrane region" description="Helical" evidence="1">
    <location>
        <begin position="289"/>
        <end position="307"/>
    </location>
</feature>
<dbReference type="Proteomes" id="UP000006798">
    <property type="component" value="Chromosome 1"/>
</dbReference>
<proteinExistence type="predicted"/>
<keyword evidence="1" id="KW-0812">Transmembrane</keyword>
<feature type="signal peptide" evidence="2">
    <location>
        <begin position="1"/>
        <end position="28"/>
    </location>
</feature>
<feature type="transmembrane region" description="Helical" evidence="1">
    <location>
        <begin position="191"/>
        <end position="209"/>
    </location>
</feature>
<protein>
    <submittedName>
        <fullName evidence="3">Uncharacterized protein</fullName>
    </submittedName>
</protein>
<keyword evidence="1" id="KW-1133">Transmembrane helix</keyword>
<feature type="transmembrane region" description="Helical" evidence="1">
    <location>
        <begin position="598"/>
        <end position="616"/>
    </location>
</feature>
<accession>G0ETV1</accession>
<name>G0ETV1_CUPNN</name>
<keyword evidence="2" id="KW-0732">Signal</keyword>
<feature type="transmembrane region" description="Helical" evidence="1">
    <location>
        <begin position="121"/>
        <end position="139"/>
    </location>
</feature>
<keyword evidence="1" id="KW-0472">Membrane</keyword>
<sequence length="976" mass="104398">MSIPLPSFPQKAAAILSACAVAAMALSAALTFTNAPVYSDFIVGNTAWHANTKLQDLMAPPIAILAFIATLWSIGALLRIQESRHGQAHAEALAGQFLLWTLPFAIAVGLLAVGFPADPNLIQISAGGVVALATIYGCGSGRTSQIAPATAGVLLLAAMLLATLPLAGAIVHGRFFTPEISAARLASLTKISQALMWAGLVAAAALACLRRSWAERCLPFAALAAQMGTTTLMVLLIPAGWLTANGTGSGYHTHHRLDILVAVLVAWGAVDAVVRAVRWQASVDANPGALWSPVALFGLLVAIKSGMTQAPLVPADDYHFGEYLLGWWSYLQGAVPYIDYIPAHGIAEDDLRGIVAVLFYDGTAAAIGDATRLASALLSLVAYMCMLRFSRSLALAFVATFIIGDRLPWLFLTPFICLWCSPTLFARPSRWLACWLLTVPVAILGLPPQASLLVAGSAPLAVFAMWRCWKHPEQREWKYLVPALLLLGLATLATPLVAMLLGAARYVLENGPINQVAYGIPWQASWNGGPRSGLLYELLRGSWVLTPLFGLWLMLSARRDATRRWQILPPAIVLMIFVLLLIPYSMGRIDANDLSRPGRVAIFSCAVLLPILLWRVGRPGLQGGVLVLAAAMGSALGFGPLTVTPLFAASPSRIWVGSPRDGASVGLPNLGTGIVQDDQWQRLTELRERVDARIAPGERYLDLTSRNAQYFYLNRLPPLPVTAAYNMVPGPQQLRAARMIMRNPPRLALFKGDNVIHDGGGLALRDPLLYRFIVAHYAPVQDGPFIFGTWKSNDSAAPGNAEPTPAEVTLLENAFAPSDLLKIPVAWGRSDHSLQRKMTLVRKLAPTVAGTSVKGGAPAVAHGQDPIALPLSPALAGKSAGLLRMRFACIGANAPPRLRVRWSTDTLSADAAASGLVFTADEGILIVPLDASPRWLTARDITGIRINLENPDACKNISIDDAGLYQRNDVAHLPQS</sequence>
<organism evidence="3 4">
    <name type="scientific">Cupriavidus necator (strain ATCC 43291 / DSM 13513 / CCUG 52238 / LMG 8453 / N-1)</name>
    <name type="common">Ralstonia eutropha</name>
    <dbReference type="NCBI Taxonomy" id="1042878"/>
    <lineage>
        <taxon>Bacteria</taxon>
        <taxon>Pseudomonadati</taxon>
        <taxon>Pseudomonadota</taxon>
        <taxon>Betaproteobacteria</taxon>
        <taxon>Burkholderiales</taxon>
        <taxon>Burkholderiaceae</taxon>
        <taxon>Cupriavidus</taxon>
    </lineage>
</organism>
<feature type="transmembrane region" description="Helical" evidence="1">
    <location>
        <begin position="409"/>
        <end position="426"/>
    </location>
</feature>
<feature type="transmembrane region" description="Helical" evidence="1">
    <location>
        <begin position="58"/>
        <end position="80"/>
    </location>
</feature>
<dbReference type="EMBL" id="CP002877">
    <property type="protein sequence ID" value="AEI78150.1"/>
    <property type="molecule type" value="Genomic_DNA"/>
</dbReference>
<feature type="transmembrane region" description="Helical" evidence="1">
    <location>
        <begin position="151"/>
        <end position="171"/>
    </location>
</feature>
<dbReference type="AlphaFoldDB" id="G0ETV1"/>
<feature type="transmembrane region" description="Helical" evidence="1">
    <location>
        <begin position="446"/>
        <end position="467"/>
    </location>
</feature>
<dbReference type="KEGG" id="cnc:CNE_1c28370"/>
<feature type="transmembrane region" description="Helical" evidence="1">
    <location>
        <begin position="259"/>
        <end position="277"/>
    </location>
</feature>
<evidence type="ECO:0000313" key="3">
    <source>
        <dbReference type="EMBL" id="AEI78150.1"/>
    </source>
</evidence>